<proteinExistence type="predicted"/>
<protein>
    <submittedName>
        <fullName evidence="2">Uncharacterized protein</fullName>
    </submittedName>
</protein>
<feature type="region of interest" description="Disordered" evidence="1">
    <location>
        <begin position="87"/>
        <end position="121"/>
    </location>
</feature>
<reference evidence="2" key="1">
    <citation type="journal article" date="2020" name="bioRxiv">
        <title>Comparative genomics of Chlamydomonas.</title>
        <authorList>
            <person name="Craig R.J."/>
            <person name="Hasan A.R."/>
            <person name="Ness R.W."/>
            <person name="Keightley P.D."/>
        </authorList>
    </citation>
    <scope>NUCLEOTIDE SEQUENCE</scope>
    <source>
        <strain evidence="2">CCAP 11/173</strain>
    </source>
</reference>
<evidence type="ECO:0000256" key="1">
    <source>
        <dbReference type="SAM" id="MobiDB-lite"/>
    </source>
</evidence>
<gene>
    <name evidence="2" type="ORF">HYH02_014307</name>
</gene>
<dbReference type="PANTHER" id="PTHR30255">
    <property type="entry name" value="SINGLE-STRANDED-DNA-SPECIFIC EXONUCLEASE RECJ"/>
    <property type="match status" value="1"/>
</dbReference>
<dbReference type="PANTHER" id="PTHR30255:SF2">
    <property type="entry name" value="SINGLE-STRANDED-DNA-SPECIFIC EXONUCLEASE RECJ"/>
    <property type="match status" value="1"/>
</dbReference>
<organism evidence="2 3">
    <name type="scientific">Chlamydomonas schloesseri</name>
    <dbReference type="NCBI Taxonomy" id="2026947"/>
    <lineage>
        <taxon>Eukaryota</taxon>
        <taxon>Viridiplantae</taxon>
        <taxon>Chlorophyta</taxon>
        <taxon>core chlorophytes</taxon>
        <taxon>Chlorophyceae</taxon>
        <taxon>CS clade</taxon>
        <taxon>Chlamydomonadales</taxon>
        <taxon>Chlamydomonadaceae</taxon>
        <taxon>Chlamydomonas</taxon>
    </lineage>
</organism>
<feature type="compositionally biased region" description="Low complexity" evidence="1">
    <location>
        <begin position="378"/>
        <end position="402"/>
    </location>
</feature>
<feature type="region of interest" description="Disordered" evidence="1">
    <location>
        <begin position="228"/>
        <end position="290"/>
    </location>
</feature>
<feature type="compositionally biased region" description="Gly residues" evidence="1">
    <location>
        <begin position="690"/>
        <end position="699"/>
    </location>
</feature>
<dbReference type="Proteomes" id="UP000613740">
    <property type="component" value="Unassembled WGS sequence"/>
</dbReference>
<accession>A0A835VUP9</accession>
<evidence type="ECO:0000313" key="2">
    <source>
        <dbReference type="EMBL" id="KAG2428605.1"/>
    </source>
</evidence>
<dbReference type="OrthoDB" id="546301at2759"/>
<evidence type="ECO:0000313" key="3">
    <source>
        <dbReference type="Proteomes" id="UP000613740"/>
    </source>
</evidence>
<keyword evidence="3" id="KW-1185">Reference proteome</keyword>
<feature type="compositionally biased region" description="Pro residues" evidence="1">
    <location>
        <begin position="233"/>
        <end position="245"/>
    </location>
</feature>
<dbReference type="EMBL" id="JAEHOD010000091">
    <property type="protein sequence ID" value="KAG2428605.1"/>
    <property type="molecule type" value="Genomic_DNA"/>
</dbReference>
<dbReference type="InterPro" id="IPR051673">
    <property type="entry name" value="SSDNA_exonuclease_RecJ"/>
</dbReference>
<feature type="region of interest" description="Disordered" evidence="1">
    <location>
        <begin position="688"/>
        <end position="751"/>
    </location>
</feature>
<feature type="compositionally biased region" description="Gly residues" evidence="1">
    <location>
        <begin position="403"/>
        <end position="414"/>
    </location>
</feature>
<feature type="region of interest" description="Disordered" evidence="1">
    <location>
        <begin position="1"/>
        <end position="45"/>
    </location>
</feature>
<sequence>MRAARNSDKLAAPAGAAKAPRKQAAKPAAAAPASSSGPAASNPAQMLARARACFGPDWPAPRQSMQAGVAFLSEALWGGFPPAAPSVSHASAGCSSGPPGIGSSSNTAAPPGAASSAGSSSSFCSGAVGTGQLQQLQQQEPLRRRRRLVVVPDKDVDGLSAGAVLLRTLNALIREAQQQGRPGANNVEVAVVHIGKGENVFQPHVAARLAAAAPTALVLLDMGSRGGGGPVLRLPPPPPPSPQPALPDAAKPCSRPLAEAKPQLDKDDPEEGDPGVAEEAGRGDGGFPVPTLVIDHHKPEGFPDGAVAVSAFVCPPVAPSALLTWALCAQLHPPSAAGSAWLAVLGTLGDLGEEGLGAFTGVAAAAASAAGGGGADGNGNTSKSGASISNSGSGSDVSRRSGSPGGGSHLGTAVGGAGPGAAGAVAPAGGGAVTAAAAALPELDAVYRAGRKTHFRDAVALLNAARRSPQCDVAGAWAALCAAQQPADISKGAVPGAAALRAARADLKDEMDRLAATPPRFSSDGSVALLAMDSGWQVHPLLPQRWAYRLGSQDRRGRLRAVMCSNRGYTPGRVHFSIRRAAGPGGAGVDLITLLKALVAERCALPALGGTALAGLGSRLGADFARGHPEATGGMLAAEDFAQLLLLMGFGADVAYGAAGIAVGPEQRQLEAAAAAALLPLQQAAQDAISGGGGRGGSDGNSSGTPDARSGGKKRSGASTPAGATADAKQRKLTDFMSARPKKAAAASDAS</sequence>
<feature type="compositionally biased region" description="Low complexity" evidence="1">
    <location>
        <begin position="25"/>
        <end position="44"/>
    </location>
</feature>
<comment type="caution">
    <text evidence="2">The sequence shown here is derived from an EMBL/GenBank/DDBJ whole genome shotgun (WGS) entry which is preliminary data.</text>
</comment>
<feature type="region of interest" description="Disordered" evidence="1">
    <location>
        <begin position="370"/>
        <end position="414"/>
    </location>
</feature>
<dbReference type="AlphaFoldDB" id="A0A835VUP9"/>
<name>A0A835VUP9_9CHLO</name>